<name>A0AAD5TV83_9FUNG</name>
<organism evidence="1 2">
    <name type="scientific">Clydaea vesicula</name>
    <dbReference type="NCBI Taxonomy" id="447962"/>
    <lineage>
        <taxon>Eukaryota</taxon>
        <taxon>Fungi</taxon>
        <taxon>Fungi incertae sedis</taxon>
        <taxon>Chytridiomycota</taxon>
        <taxon>Chytridiomycota incertae sedis</taxon>
        <taxon>Chytridiomycetes</taxon>
        <taxon>Lobulomycetales</taxon>
        <taxon>Lobulomycetaceae</taxon>
        <taxon>Clydaea</taxon>
    </lineage>
</organism>
<gene>
    <name evidence="1" type="ORF">HK099_000341</name>
</gene>
<feature type="non-terminal residue" evidence="1">
    <location>
        <position position="152"/>
    </location>
</feature>
<proteinExistence type="predicted"/>
<keyword evidence="2" id="KW-1185">Reference proteome</keyword>
<dbReference type="Proteomes" id="UP001211065">
    <property type="component" value="Unassembled WGS sequence"/>
</dbReference>
<comment type="caution">
    <text evidence="1">The sequence shown here is derived from an EMBL/GenBank/DDBJ whole genome shotgun (WGS) entry which is preliminary data.</text>
</comment>
<protein>
    <submittedName>
        <fullName evidence="1">Uncharacterized protein</fullName>
    </submittedName>
</protein>
<accession>A0AAD5TV83</accession>
<evidence type="ECO:0000313" key="2">
    <source>
        <dbReference type="Proteomes" id="UP001211065"/>
    </source>
</evidence>
<dbReference type="AlphaFoldDB" id="A0AAD5TV83"/>
<reference evidence="1" key="1">
    <citation type="submission" date="2020-05" db="EMBL/GenBank/DDBJ databases">
        <title>Phylogenomic resolution of chytrid fungi.</title>
        <authorList>
            <person name="Stajich J.E."/>
            <person name="Amses K."/>
            <person name="Simmons R."/>
            <person name="Seto K."/>
            <person name="Myers J."/>
            <person name="Bonds A."/>
            <person name="Quandt C.A."/>
            <person name="Barry K."/>
            <person name="Liu P."/>
            <person name="Grigoriev I."/>
            <person name="Longcore J.E."/>
            <person name="James T.Y."/>
        </authorList>
    </citation>
    <scope>NUCLEOTIDE SEQUENCE</scope>
    <source>
        <strain evidence="1">JEL0476</strain>
    </source>
</reference>
<sequence length="152" mass="16928">YDVSVKLSNYAKFYFELRNLQEIEKKIKRVTKPLNLKEVYRLEAKLLTNVEGSNTRGEASSSQSAVKSEAIQEVAMKIMESGNNNTLAPLLYSKTTLDQAVNAATSIGRSSALHGQHIQSKDATDAIKADRLFRRSNSDYIFVSTKPPANIM</sequence>
<evidence type="ECO:0000313" key="1">
    <source>
        <dbReference type="EMBL" id="KAJ3207153.1"/>
    </source>
</evidence>
<dbReference type="EMBL" id="JADGJW010001076">
    <property type="protein sequence ID" value="KAJ3207153.1"/>
    <property type="molecule type" value="Genomic_DNA"/>
</dbReference>